<protein>
    <submittedName>
        <fullName evidence="1">Uncharacterized protein</fullName>
    </submittedName>
</protein>
<sequence length="167" mass="19239">MEEGPKEAMEDLPFIPIFDYMPPLPLPSPFRLLPYRYFHPSLLLRVSPLLHLRHPISPQFPPLSALLIQRYPAVESANRQHRGRSSSMSEMLHLFSSCHSIQKELTPPLVKPHFQPRFFIFFLPVSTCSIRSSHNPTVTDIIGDTVSYLTIHRFIHNAVECTSIHFV</sequence>
<dbReference type="AlphaFoldDB" id="A0AAN5DBN9"/>
<evidence type="ECO:0000313" key="1">
    <source>
        <dbReference type="EMBL" id="GMR59612.1"/>
    </source>
</evidence>
<evidence type="ECO:0000313" key="2">
    <source>
        <dbReference type="Proteomes" id="UP001328107"/>
    </source>
</evidence>
<keyword evidence="2" id="KW-1185">Reference proteome</keyword>
<dbReference type="EMBL" id="BTRK01000006">
    <property type="protein sequence ID" value="GMR59612.1"/>
    <property type="molecule type" value="Genomic_DNA"/>
</dbReference>
<proteinExistence type="predicted"/>
<accession>A0AAN5DBN9</accession>
<gene>
    <name evidence="1" type="ORF">PMAYCL1PPCAC_29807</name>
</gene>
<comment type="caution">
    <text evidence="1">The sequence shown here is derived from an EMBL/GenBank/DDBJ whole genome shotgun (WGS) entry which is preliminary data.</text>
</comment>
<organism evidence="1 2">
    <name type="scientific">Pristionchus mayeri</name>
    <dbReference type="NCBI Taxonomy" id="1317129"/>
    <lineage>
        <taxon>Eukaryota</taxon>
        <taxon>Metazoa</taxon>
        <taxon>Ecdysozoa</taxon>
        <taxon>Nematoda</taxon>
        <taxon>Chromadorea</taxon>
        <taxon>Rhabditida</taxon>
        <taxon>Rhabditina</taxon>
        <taxon>Diplogasteromorpha</taxon>
        <taxon>Diplogasteroidea</taxon>
        <taxon>Neodiplogasteridae</taxon>
        <taxon>Pristionchus</taxon>
    </lineage>
</organism>
<name>A0AAN5DBN9_9BILA</name>
<dbReference type="Proteomes" id="UP001328107">
    <property type="component" value="Unassembled WGS sequence"/>
</dbReference>
<reference evidence="2" key="1">
    <citation type="submission" date="2022-10" db="EMBL/GenBank/DDBJ databases">
        <title>Genome assembly of Pristionchus species.</title>
        <authorList>
            <person name="Yoshida K."/>
            <person name="Sommer R.J."/>
        </authorList>
    </citation>
    <scope>NUCLEOTIDE SEQUENCE [LARGE SCALE GENOMIC DNA]</scope>
    <source>
        <strain evidence="2">RS5460</strain>
    </source>
</reference>